<dbReference type="InterPro" id="IPR007248">
    <property type="entry name" value="Mpv17_PMP22"/>
</dbReference>
<keyword evidence="5" id="KW-0472">Membrane</keyword>
<keyword evidence="4" id="KW-1133">Transmembrane helix</keyword>
<evidence type="ECO:0000313" key="9">
    <source>
        <dbReference type="EMBL" id="KAH6896673.1"/>
    </source>
</evidence>
<evidence type="ECO:0000256" key="4">
    <source>
        <dbReference type="ARBA" id="ARBA00022989"/>
    </source>
</evidence>
<sequence>MTSILLRASVRTSSGLGFRLGAGRRVVQVQRRLQSSPAKNNGPKAAESQPAVSNNVGAAVASRPIWERLGPLTRMAQAYGRSQRARPYATQTWSAIAIYLVADLSAQYIGGNDYDPLRTARALCIGGAAAIPHYKWFIWLSNSFNYSSRWLSLGAKIVFSQIVFTPIFNTYFFGSQALLSGEGLSGAIQRVKDTVPATFVNSAKFWPPFTAFSFTFVPMEYRAIFAGCVAVVWQTYLSFVNRRAELMEERKANLEKAVAEVGRVVDVKLDDKLVVAAA</sequence>
<gene>
    <name evidence="9" type="ORF">B0T10DRAFT_602109</name>
</gene>
<evidence type="ECO:0000256" key="1">
    <source>
        <dbReference type="ARBA" id="ARBA00004141"/>
    </source>
</evidence>
<protein>
    <submittedName>
        <fullName evidence="9">Uncharacterized protein</fullName>
    </submittedName>
</protein>
<evidence type="ECO:0000256" key="8">
    <source>
        <dbReference type="SAM" id="MobiDB-lite"/>
    </source>
</evidence>
<reference evidence="9 10" key="1">
    <citation type="journal article" date="2021" name="Nat. Commun.">
        <title>Genetic determinants of endophytism in the Arabidopsis root mycobiome.</title>
        <authorList>
            <person name="Mesny F."/>
            <person name="Miyauchi S."/>
            <person name="Thiergart T."/>
            <person name="Pickel B."/>
            <person name="Atanasova L."/>
            <person name="Karlsson M."/>
            <person name="Huettel B."/>
            <person name="Barry K.W."/>
            <person name="Haridas S."/>
            <person name="Chen C."/>
            <person name="Bauer D."/>
            <person name="Andreopoulos W."/>
            <person name="Pangilinan J."/>
            <person name="LaButti K."/>
            <person name="Riley R."/>
            <person name="Lipzen A."/>
            <person name="Clum A."/>
            <person name="Drula E."/>
            <person name="Henrissat B."/>
            <person name="Kohler A."/>
            <person name="Grigoriev I.V."/>
            <person name="Martin F.M."/>
            <person name="Hacquard S."/>
        </authorList>
    </citation>
    <scope>NUCLEOTIDE SEQUENCE [LARGE SCALE GENOMIC DNA]</scope>
    <source>
        <strain evidence="9 10">MPI-CAGE-CH-0241</strain>
    </source>
</reference>
<comment type="subcellular location">
    <subcellularLocation>
        <location evidence="1">Membrane</location>
        <topology evidence="1">Multi-pass membrane protein</topology>
    </subcellularLocation>
</comment>
<feature type="coiled-coil region" evidence="7">
    <location>
        <begin position="237"/>
        <end position="264"/>
    </location>
</feature>
<organism evidence="9 10">
    <name type="scientific">Thelonectria olida</name>
    <dbReference type="NCBI Taxonomy" id="1576542"/>
    <lineage>
        <taxon>Eukaryota</taxon>
        <taxon>Fungi</taxon>
        <taxon>Dikarya</taxon>
        <taxon>Ascomycota</taxon>
        <taxon>Pezizomycotina</taxon>
        <taxon>Sordariomycetes</taxon>
        <taxon>Hypocreomycetidae</taxon>
        <taxon>Hypocreales</taxon>
        <taxon>Nectriaceae</taxon>
        <taxon>Thelonectria</taxon>
    </lineage>
</organism>
<dbReference type="GO" id="GO:0005739">
    <property type="term" value="C:mitochondrion"/>
    <property type="evidence" value="ECO:0007669"/>
    <property type="project" value="TreeGrafter"/>
</dbReference>
<dbReference type="OrthoDB" id="430207at2759"/>
<dbReference type="GO" id="GO:0016020">
    <property type="term" value="C:membrane"/>
    <property type="evidence" value="ECO:0007669"/>
    <property type="project" value="UniProtKB-SubCell"/>
</dbReference>
<name>A0A9P8WE83_9HYPO</name>
<comment type="caution">
    <text evidence="9">The sequence shown here is derived from an EMBL/GenBank/DDBJ whole genome shotgun (WGS) entry which is preliminary data.</text>
</comment>
<dbReference type="Proteomes" id="UP000777438">
    <property type="component" value="Unassembled WGS sequence"/>
</dbReference>
<dbReference type="EMBL" id="JAGPYM010000003">
    <property type="protein sequence ID" value="KAH6896673.1"/>
    <property type="molecule type" value="Genomic_DNA"/>
</dbReference>
<dbReference type="AlphaFoldDB" id="A0A9P8WE83"/>
<evidence type="ECO:0000313" key="10">
    <source>
        <dbReference type="Proteomes" id="UP000777438"/>
    </source>
</evidence>
<evidence type="ECO:0000256" key="5">
    <source>
        <dbReference type="ARBA" id="ARBA00023136"/>
    </source>
</evidence>
<evidence type="ECO:0000256" key="7">
    <source>
        <dbReference type="SAM" id="Coils"/>
    </source>
</evidence>
<evidence type="ECO:0000256" key="2">
    <source>
        <dbReference type="ARBA" id="ARBA00006824"/>
    </source>
</evidence>
<keyword evidence="10" id="KW-1185">Reference proteome</keyword>
<feature type="region of interest" description="Disordered" evidence="8">
    <location>
        <begin position="33"/>
        <end position="53"/>
    </location>
</feature>
<keyword evidence="7" id="KW-0175">Coiled coil</keyword>
<proteinExistence type="inferred from homology"/>
<dbReference type="PANTHER" id="PTHR11266:SF113">
    <property type="entry name" value="MEMBRANE PROTEIN, MPV17_PMP22 FAMILY, PUTATIVE (AFU_ORTHOLOGUE AFUA_1G13840)-RELATED"/>
    <property type="match status" value="1"/>
</dbReference>
<evidence type="ECO:0000256" key="6">
    <source>
        <dbReference type="RuleBase" id="RU363053"/>
    </source>
</evidence>
<evidence type="ECO:0000256" key="3">
    <source>
        <dbReference type="ARBA" id="ARBA00022692"/>
    </source>
</evidence>
<keyword evidence="3" id="KW-0812">Transmembrane</keyword>
<comment type="similarity">
    <text evidence="2 6">Belongs to the peroxisomal membrane protein PXMP2/4 family.</text>
</comment>
<accession>A0A9P8WE83</accession>
<dbReference type="PANTHER" id="PTHR11266">
    <property type="entry name" value="PEROXISOMAL MEMBRANE PROTEIN 2, PXMP2 MPV17"/>
    <property type="match status" value="1"/>
</dbReference>
<dbReference type="Pfam" id="PF04117">
    <property type="entry name" value="Mpv17_PMP22"/>
    <property type="match status" value="1"/>
</dbReference>